<protein>
    <submittedName>
        <fullName evidence="2">C-type lectin domain-containing protein</fullName>
    </submittedName>
</protein>
<sequence length="799" mass="88904">MLIFFGIFLLIFKGTIACSCDGIEIAQSDQKHCYQIIRNSQNSWTKADEKCSSIGGFLAHINSTTLYNQLNEYILKNYERPLMTGATVANVELDLVALMCPSNVFYSLLSNSFVSSFFQGNPSITDRCTFIVNNTTKKLQYMPCDIKADILCDRPMENTNYCNIKMNCTETTTTSTLLRTSAKTTTISSTLSSTSTKSITKAANVSSTPSANSSSTTATQTTTIIRNTTLTLSTTPSTTPSASSTIISTTSTTTKPIQNVTNATRTIESTTRDYNDTSTPFYDVTSPIPSADSDSCGSGYTHVFGWCVPWWCWLIFGLLLLGLLLCCLGWLFHFCWALCLCSHKKESPIENGKKRHGADVVCQTDPFVIPPSNKEAVYIPVPKTPPLQHEKAIIKENKKPIHTHTILHTHEIIREKSVPVLPPPPPVVYDITVYENAFNTNTMLVPPVVHETQPSPNIFLPPQNFEQYALPKPQSVPEDDRNSANSIPIFPETPSPLYTKDESDPVPFLPILAAPTVMPVMPLKTPKKKKERRPFSPLKYNRPPVGSQFDDEPPKQKKSFGDGERDFPKPPPRDIETPAERAFPQPPPPRTPENRKSLSPEEPDEYFDRPVRKNTPLNLNRQPERLSVSPKPKERAPAMPRLPQRSPFEVPSPTPPKEPIKPRKKRPASPPITIFEPPNSLPNVPKPSNQRRLSPMNDEPPRLPSSPRKFSTPPPRKTFAIDDISSKSIATPNSAPQQPRPRRRRSLDEKGSPTTQNPNDVSMRAPRGRLGGANDNPDGWKPWAKSSNLFSGHPGFLDD</sequence>
<reference evidence="2" key="1">
    <citation type="submission" date="2022-11" db="UniProtKB">
        <authorList>
            <consortium name="WormBaseParasite"/>
        </authorList>
    </citation>
    <scope>IDENTIFICATION</scope>
</reference>
<evidence type="ECO:0000313" key="2">
    <source>
        <dbReference type="WBParaSite" id="PS1159_v2.g801.t2"/>
    </source>
</evidence>
<name>A0AC35GR78_9BILA</name>
<dbReference type="Proteomes" id="UP000887580">
    <property type="component" value="Unplaced"/>
</dbReference>
<proteinExistence type="predicted"/>
<accession>A0AC35GR78</accession>
<evidence type="ECO:0000313" key="1">
    <source>
        <dbReference type="Proteomes" id="UP000887580"/>
    </source>
</evidence>
<dbReference type="WBParaSite" id="PS1159_v2.g801.t2">
    <property type="protein sequence ID" value="PS1159_v2.g801.t2"/>
    <property type="gene ID" value="PS1159_v2.g801"/>
</dbReference>
<organism evidence="1 2">
    <name type="scientific">Panagrolaimus sp. PS1159</name>
    <dbReference type="NCBI Taxonomy" id="55785"/>
    <lineage>
        <taxon>Eukaryota</taxon>
        <taxon>Metazoa</taxon>
        <taxon>Ecdysozoa</taxon>
        <taxon>Nematoda</taxon>
        <taxon>Chromadorea</taxon>
        <taxon>Rhabditida</taxon>
        <taxon>Tylenchina</taxon>
        <taxon>Panagrolaimomorpha</taxon>
        <taxon>Panagrolaimoidea</taxon>
        <taxon>Panagrolaimidae</taxon>
        <taxon>Panagrolaimus</taxon>
    </lineage>
</organism>